<comment type="caution">
    <text evidence="2">The sequence shown here is derived from an EMBL/GenBank/DDBJ whole genome shotgun (WGS) entry which is preliminary data.</text>
</comment>
<keyword evidence="3" id="KW-1185">Reference proteome</keyword>
<evidence type="ECO:0000313" key="2">
    <source>
        <dbReference type="EMBL" id="KAK9992435.1"/>
    </source>
</evidence>
<dbReference type="AlphaFoldDB" id="A0AAW2C2C3"/>
<name>A0AAW2C2C3_9ROSI</name>
<feature type="domain" description="Zinc knuckle CX2CX4HX4C" evidence="1">
    <location>
        <begin position="20"/>
        <end position="67"/>
    </location>
</feature>
<proteinExistence type="predicted"/>
<organism evidence="2 3">
    <name type="scientific">Lithocarpus litseifolius</name>
    <dbReference type="NCBI Taxonomy" id="425828"/>
    <lineage>
        <taxon>Eukaryota</taxon>
        <taxon>Viridiplantae</taxon>
        <taxon>Streptophyta</taxon>
        <taxon>Embryophyta</taxon>
        <taxon>Tracheophyta</taxon>
        <taxon>Spermatophyta</taxon>
        <taxon>Magnoliopsida</taxon>
        <taxon>eudicotyledons</taxon>
        <taxon>Gunneridae</taxon>
        <taxon>Pentapetalae</taxon>
        <taxon>rosids</taxon>
        <taxon>fabids</taxon>
        <taxon>Fagales</taxon>
        <taxon>Fagaceae</taxon>
        <taxon>Lithocarpus</taxon>
    </lineage>
</organism>
<evidence type="ECO:0000259" key="1">
    <source>
        <dbReference type="Pfam" id="PF14392"/>
    </source>
</evidence>
<reference evidence="2 3" key="1">
    <citation type="submission" date="2024-01" db="EMBL/GenBank/DDBJ databases">
        <title>A telomere-to-telomere, gap-free genome of sweet tea (Lithocarpus litseifolius).</title>
        <authorList>
            <person name="Zhou J."/>
        </authorList>
    </citation>
    <scope>NUCLEOTIDE SEQUENCE [LARGE SCALE GENOMIC DNA]</scope>
    <source>
        <strain evidence="2">Zhou-2022a</strain>
        <tissue evidence="2">Leaf</tissue>
    </source>
</reference>
<sequence length="139" mass="15646">MPTDPKLYDGGHFIRVQISIDLSLPLCRGRLISVGEGKQVWISFKYERLPNLCYWCGRLTHDDIDCELWIDSEGTLTLEQREFGPNLRAPPFVAARKSVIKVPRFYPTKKKMSLGTSVHCVPCRKDGSGKGKAPAPKQS</sequence>
<protein>
    <recommendedName>
        <fullName evidence="1">Zinc knuckle CX2CX4HX4C domain-containing protein</fullName>
    </recommendedName>
</protein>
<accession>A0AAW2C2C3</accession>
<dbReference type="Pfam" id="PF14392">
    <property type="entry name" value="zf-CCHC_4"/>
    <property type="match status" value="1"/>
</dbReference>
<evidence type="ECO:0000313" key="3">
    <source>
        <dbReference type="Proteomes" id="UP001459277"/>
    </source>
</evidence>
<dbReference type="Proteomes" id="UP001459277">
    <property type="component" value="Unassembled WGS sequence"/>
</dbReference>
<dbReference type="EMBL" id="JAZDWU010000009">
    <property type="protein sequence ID" value="KAK9992435.1"/>
    <property type="molecule type" value="Genomic_DNA"/>
</dbReference>
<dbReference type="InterPro" id="IPR025836">
    <property type="entry name" value="Zn_knuckle_CX2CX4HX4C"/>
</dbReference>
<gene>
    <name evidence="2" type="ORF">SO802_027420</name>
</gene>